<protein>
    <recommendedName>
        <fullName evidence="3">Teneurin-like YD-shell domain-containing protein</fullName>
    </recommendedName>
</protein>
<comment type="caution">
    <text evidence="4">The sequence shown here is derived from an EMBL/GenBank/DDBJ whole genome shotgun (WGS) entry which is preliminary data.</text>
</comment>
<feature type="region of interest" description="Disordered" evidence="2">
    <location>
        <begin position="62"/>
        <end position="82"/>
    </location>
</feature>
<dbReference type="Pfam" id="PF25023">
    <property type="entry name" value="TEN_YD-shell"/>
    <property type="match status" value="1"/>
</dbReference>
<feature type="non-terminal residue" evidence="4">
    <location>
        <position position="1"/>
    </location>
</feature>
<keyword evidence="1" id="KW-0677">Repeat</keyword>
<reference evidence="5" key="1">
    <citation type="submission" date="2016-09" db="EMBL/GenBank/DDBJ databases">
        <title>Genome Sequence of Bathymodiolus thermophilus sulfur-oxidizing gill endosymbiont.</title>
        <authorList>
            <person name="Ponnudurai R."/>
            <person name="Kleiner M."/>
            <person name="Sayavedra L."/>
            <person name="Thuermer A."/>
            <person name="Felbeck H."/>
            <person name="Schlueter R."/>
            <person name="Schweder T."/>
            <person name="Markert S."/>
        </authorList>
    </citation>
    <scope>NUCLEOTIDE SEQUENCE [LARGE SCALE GENOMIC DNA]</scope>
    <source>
        <strain evidence="5">BAT/CrabSpa'14</strain>
    </source>
</reference>
<dbReference type="InterPro" id="IPR050708">
    <property type="entry name" value="T6SS_VgrG/RHS"/>
</dbReference>
<accession>A0A1J8PQJ4</accession>
<proteinExistence type="predicted"/>
<organism evidence="4 5">
    <name type="scientific">Bathymodiolus thermophilus thioautotrophic gill symbiont</name>
    <dbReference type="NCBI Taxonomy" id="2360"/>
    <lineage>
        <taxon>Bacteria</taxon>
        <taxon>Pseudomonadati</taxon>
        <taxon>Pseudomonadota</taxon>
        <taxon>Gammaproteobacteria</taxon>
        <taxon>sulfur-oxidizing symbionts</taxon>
    </lineage>
</organism>
<evidence type="ECO:0000256" key="1">
    <source>
        <dbReference type="ARBA" id="ARBA00022737"/>
    </source>
</evidence>
<sequence length="233" mass="26838">NKTYSKLFNQQSSYDNNDNIIQDTINFTTQSHKNYQYDHQDRLTKDSHNNHYFAYDKLGNITSTNQNNQGNNQSTQTEARTTNDDNQYTQITQTQNSNGNSVNITISYDANGNLASYQDKTYTYDLLNRLTSISQNTTTIAQYYYDAQNRRVQKVLQNSNSNNNTTTTTYLYNQNQVVAQYTSNANDISNIEPSVEFIYSNKQDDPIALITNQQTYYYLKDRLGSVVGLINNN</sequence>
<dbReference type="AlphaFoldDB" id="A0A1J8PQJ4"/>
<evidence type="ECO:0000313" key="4">
    <source>
        <dbReference type="EMBL" id="OJA03264.1"/>
    </source>
</evidence>
<dbReference type="InterPro" id="IPR006530">
    <property type="entry name" value="YD"/>
</dbReference>
<feature type="domain" description="Teneurin-like YD-shell" evidence="3">
    <location>
        <begin position="7"/>
        <end position="233"/>
    </location>
</feature>
<evidence type="ECO:0000259" key="3">
    <source>
        <dbReference type="Pfam" id="PF25023"/>
    </source>
</evidence>
<feature type="non-terminal residue" evidence="4">
    <location>
        <position position="233"/>
    </location>
</feature>
<gene>
    <name evidence="4" type="ORF">BGC33_02630</name>
</gene>
<dbReference type="PANTHER" id="PTHR32305">
    <property type="match status" value="1"/>
</dbReference>
<name>A0A1J8PQJ4_9GAMM</name>
<evidence type="ECO:0000256" key="2">
    <source>
        <dbReference type="SAM" id="MobiDB-lite"/>
    </source>
</evidence>
<dbReference type="Proteomes" id="UP000182798">
    <property type="component" value="Unassembled WGS sequence"/>
</dbReference>
<dbReference type="NCBIfam" id="TIGR01643">
    <property type="entry name" value="YD_repeat_2x"/>
    <property type="match status" value="1"/>
</dbReference>
<dbReference type="InterPro" id="IPR056823">
    <property type="entry name" value="TEN-like_YD-shell"/>
</dbReference>
<feature type="compositionally biased region" description="Low complexity" evidence="2">
    <location>
        <begin position="62"/>
        <end position="77"/>
    </location>
</feature>
<dbReference type="EMBL" id="MIQH01000845">
    <property type="protein sequence ID" value="OJA03264.1"/>
    <property type="molecule type" value="Genomic_DNA"/>
</dbReference>
<evidence type="ECO:0000313" key="5">
    <source>
        <dbReference type="Proteomes" id="UP000182798"/>
    </source>
</evidence>
<dbReference type="Gene3D" id="2.180.10.10">
    <property type="entry name" value="RHS repeat-associated core"/>
    <property type="match status" value="1"/>
</dbReference>
<dbReference type="PANTHER" id="PTHR32305:SF15">
    <property type="entry name" value="PROTEIN RHSA-RELATED"/>
    <property type="match status" value="1"/>
</dbReference>